<name>A0A2C5ZV88_9HYPO</name>
<evidence type="ECO:0000313" key="8">
    <source>
        <dbReference type="Proteomes" id="UP000224854"/>
    </source>
</evidence>
<sequence>MTPMTSLTRGLAARNAVFTTRPLPVCRKPLARRHLYQDAGIIGQSVLWTSNQLAAFHHAIGIPWFVTIPLFALVTSGLFRLPCQIMARELASRRKELQPLVIASNVYNSSRIPRDYNNGSLNAWKESVAKLTKKSQRDIYRSFGVQRYKSAVALLPAVPALIVIESLRILCGSPHSWLLVYLGLASGPQSAQSLVGSSLVDGGCLWFSDLTAMDPYFILPIFCTSLIARGVWTKLPQKTIPILLGLGDMGPISSMSARQRAFGRTMLLAPLLPLAVADLPSAIMLFWASSLAISGAMDWKLRRRFPKRGIDLTTKPKVTQFLPYIPRDHKSNPSKQK</sequence>
<accession>A0A2C5ZV88</accession>
<feature type="transmembrane region" description="Helical" evidence="6">
    <location>
        <begin position="215"/>
        <end position="232"/>
    </location>
</feature>
<keyword evidence="5 6" id="KW-0472">Membrane</keyword>
<evidence type="ECO:0000256" key="5">
    <source>
        <dbReference type="ARBA" id="ARBA00023136"/>
    </source>
</evidence>
<dbReference type="PANTHER" id="PTHR12428">
    <property type="entry name" value="OXA1"/>
    <property type="match status" value="1"/>
</dbReference>
<protein>
    <recommendedName>
        <fullName evidence="9">Mitochondrial export translocase Oxa2</fullName>
    </recommendedName>
</protein>
<organism evidence="7 8">
    <name type="scientific">Ophiocordyceps australis</name>
    <dbReference type="NCBI Taxonomy" id="1399860"/>
    <lineage>
        <taxon>Eukaryota</taxon>
        <taxon>Fungi</taxon>
        <taxon>Dikarya</taxon>
        <taxon>Ascomycota</taxon>
        <taxon>Pezizomycotina</taxon>
        <taxon>Sordariomycetes</taxon>
        <taxon>Hypocreomycetidae</taxon>
        <taxon>Hypocreales</taxon>
        <taxon>Ophiocordycipitaceae</taxon>
        <taxon>Ophiocordyceps</taxon>
    </lineage>
</organism>
<comment type="caution">
    <text evidence="7">The sequence shown here is derived from an EMBL/GenBank/DDBJ whole genome shotgun (WGS) entry which is preliminary data.</text>
</comment>
<comment type="similarity">
    <text evidence="2">Belongs to the OXA1/ALB3/YidC family.</text>
</comment>
<keyword evidence="4 6" id="KW-1133">Transmembrane helix</keyword>
<dbReference type="EMBL" id="NJEU01000015">
    <property type="protein sequence ID" value="PHH83374.1"/>
    <property type="molecule type" value="Genomic_DNA"/>
</dbReference>
<evidence type="ECO:0000256" key="3">
    <source>
        <dbReference type="ARBA" id="ARBA00022692"/>
    </source>
</evidence>
<evidence type="ECO:0008006" key="9">
    <source>
        <dbReference type="Google" id="ProtNLM"/>
    </source>
</evidence>
<dbReference type="Proteomes" id="UP000224854">
    <property type="component" value="Unassembled WGS sequence"/>
</dbReference>
<dbReference type="PANTHER" id="PTHR12428:SF65">
    <property type="entry name" value="CYTOCHROME C OXIDASE ASSEMBLY PROTEIN COX18, MITOCHONDRIAL"/>
    <property type="match status" value="1"/>
</dbReference>
<keyword evidence="3 6" id="KW-0812">Transmembrane</keyword>
<keyword evidence="8" id="KW-1185">Reference proteome</keyword>
<dbReference type="GO" id="GO:0033617">
    <property type="term" value="P:mitochondrial respiratory chain complex IV assembly"/>
    <property type="evidence" value="ECO:0007669"/>
    <property type="project" value="TreeGrafter"/>
</dbReference>
<dbReference type="InterPro" id="IPR001708">
    <property type="entry name" value="YidC/ALB3/OXA1/COX18"/>
</dbReference>
<dbReference type="GO" id="GO:0032979">
    <property type="term" value="P:protein insertion into mitochondrial inner membrane from matrix"/>
    <property type="evidence" value="ECO:0007669"/>
    <property type="project" value="TreeGrafter"/>
</dbReference>
<dbReference type="AlphaFoldDB" id="A0A2C5ZV88"/>
<evidence type="ECO:0000256" key="1">
    <source>
        <dbReference type="ARBA" id="ARBA00004141"/>
    </source>
</evidence>
<evidence type="ECO:0000256" key="2">
    <source>
        <dbReference type="ARBA" id="ARBA00009877"/>
    </source>
</evidence>
<evidence type="ECO:0000313" key="7">
    <source>
        <dbReference type="EMBL" id="PHH83374.1"/>
    </source>
</evidence>
<gene>
    <name evidence="7" type="ORF">CDD82_1603</name>
</gene>
<dbReference type="GO" id="GO:0005743">
    <property type="term" value="C:mitochondrial inner membrane"/>
    <property type="evidence" value="ECO:0007669"/>
    <property type="project" value="TreeGrafter"/>
</dbReference>
<evidence type="ECO:0000256" key="6">
    <source>
        <dbReference type="SAM" id="Phobius"/>
    </source>
</evidence>
<dbReference type="OrthoDB" id="2148490at2759"/>
<comment type="subcellular location">
    <subcellularLocation>
        <location evidence="1">Membrane</location>
        <topology evidence="1">Multi-pass membrane protein</topology>
    </subcellularLocation>
</comment>
<feature type="transmembrane region" description="Helical" evidence="6">
    <location>
        <begin position="151"/>
        <end position="170"/>
    </location>
</feature>
<feature type="transmembrane region" description="Helical" evidence="6">
    <location>
        <begin position="55"/>
        <end position="79"/>
    </location>
</feature>
<reference evidence="7 8" key="1">
    <citation type="submission" date="2017-06" db="EMBL/GenBank/DDBJ databases">
        <title>Ant-infecting Ophiocordyceps genomes reveal a high diversity of potential behavioral manipulation genes and a possible major role for enterotoxins.</title>
        <authorList>
            <person name="De Bekker C."/>
            <person name="Evans H.C."/>
            <person name="Brachmann A."/>
            <person name="Hughes D.P."/>
        </authorList>
    </citation>
    <scope>NUCLEOTIDE SEQUENCE [LARGE SCALE GENOMIC DNA]</scope>
    <source>
        <strain evidence="7 8">1348a</strain>
    </source>
</reference>
<dbReference type="GO" id="GO:0032977">
    <property type="term" value="F:membrane insertase activity"/>
    <property type="evidence" value="ECO:0007669"/>
    <property type="project" value="InterPro"/>
</dbReference>
<proteinExistence type="inferred from homology"/>
<evidence type="ECO:0000256" key="4">
    <source>
        <dbReference type="ARBA" id="ARBA00022989"/>
    </source>
</evidence>